<accession>A0A0N4X251</accession>
<dbReference type="SUPFAM" id="SSF111331">
    <property type="entry name" value="NAD kinase/diacylglycerol kinase-like"/>
    <property type="match status" value="1"/>
</dbReference>
<sequence>VLQKSIIFDLFLSIAEETPRRVLVLANTSSNERSCYDDFTKNALPLLHLAGLQVDIIKALAAAVDTQEADAIYIVGGDGTLGRVVTGILRNSAMALIEGQSRKVAAFEFVLEGDESAAEPLYGIGDVGAGWFRHIEERRRKLWYFGAMKRRWAYFWEMLKRSPTDMEAKLQYEEACTGCRRCRPPVVFEPPAWRWWHILTGPPRIQESAEGRRLFF</sequence>
<dbReference type="InterPro" id="IPR017438">
    <property type="entry name" value="ATP-NAD_kinase_N"/>
</dbReference>
<reference evidence="4" key="1">
    <citation type="submission" date="2016-04" db="UniProtKB">
        <authorList>
            <consortium name="WormBaseParasite"/>
        </authorList>
    </citation>
    <scope>IDENTIFICATION</scope>
</reference>
<feature type="domain" description="DAGKc" evidence="1">
    <location>
        <begin position="17"/>
        <end position="91"/>
    </location>
</feature>
<organism evidence="4">
    <name type="scientific">Haemonchus placei</name>
    <name type="common">Barber's pole worm</name>
    <dbReference type="NCBI Taxonomy" id="6290"/>
    <lineage>
        <taxon>Eukaryota</taxon>
        <taxon>Metazoa</taxon>
        <taxon>Ecdysozoa</taxon>
        <taxon>Nematoda</taxon>
        <taxon>Chromadorea</taxon>
        <taxon>Rhabditida</taxon>
        <taxon>Rhabditina</taxon>
        <taxon>Rhabditomorpha</taxon>
        <taxon>Strongyloidea</taxon>
        <taxon>Trichostrongylidae</taxon>
        <taxon>Haemonchus</taxon>
    </lineage>
</organism>
<dbReference type="GO" id="GO:0016020">
    <property type="term" value="C:membrane"/>
    <property type="evidence" value="ECO:0007669"/>
    <property type="project" value="TreeGrafter"/>
</dbReference>
<dbReference type="Proteomes" id="UP000268014">
    <property type="component" value="Unassembled WGS sequence"/>
</dbReference>
<keyword evidence="3" id="KW-1185">Reference proteome</keyword>
<proteinExistence type="predicted"/>
<dbReference type="InterPro" id="IPR016064">
    <property type="entry name" value="NAD/diacylglycerol_kinase_sf"/>
</dbReference>
<name>A0A0N4X251_HAEPC</name>
<dbReference type="EMBL" id="UZAF01020563">
    <property type="protein sequence ID" value="VDO70952.1"/>
    <property type="molecule type" value="Genomic_DNA"/>
</dbReference>
<dbReference type="PANTHER" id="PTHR12358:SF31">
    <property type="entry name" value="ACYLGLYCEROL KINASE, MITOCHONDRIAL"/>
    <property type="match status" value="1"/>
</dbReference>
<dbReference type="Gene3D" id="3.40.50.10330">
    <property type="entry name" value="Probable inorganic polyphosphate/atp-NAD kinase, domain 1"/>
    <property type="match status" value="1"/>
</dbReference>
<dbReference type="GO" id="GO:0005739">
    <property type="term" value="C:mitochondrion"/>
    <property type="evidence" value="ECO:0007669"/>
    <property type="project" value="TreeGrafter"/>
</dbReference>
<protein>
    <submittedName>
        <fullName evidence="4">DAGKc domain-containing protein</fullName>
    </submittedName>
</protein>
<dbReference type="Pfam" id="PF00781">
    <property type="entry name" value="DAGK_cat"/>
    <property type="match status" value="1"/>
</dbReference>
<dbReference type="PANTHER" id="PTHR12358">
    <property type="entry name" value="SPHINGOSINE KINASE"/>
    <property type="match status" value="1"/>
</dbReference>
<dbReference type="PROSITE" id="PS50146">
    <property type="entry name" value="DAGK"/>
    <property type="match status" value="1"/>
</dbReference>
<evidence type="ECO:0000313" key="2">
    <source>
        <dbReference type="EMBL" id="VDO70952.1"/>
    </source>
</evidence>
<reference evidence="2 3" key="2">
    <citation type="submission" date="2018-11" db="EMBL/GenBank/DDBJ databases">
        <authorList>
            <consortium name="Pathogen Informatics"/>
        </authorList>
    </citation>
    <scope>NUCLEOTIDE SEQUENCE [LARGE SCALE GENOMIC DNA]</scope>
    <source>
        <strain evidence="2 3">MHpl1</strain>
    </source>
</reference>
<dbReference type="WBParaSite" id="HPLM_0001842701-mRNA-1">
    <property type="protein sequence ID" value="HPLM_0001842701-mRNA-1"/>
    <property type="gene ID" value="HPLM_0001842701"/>
</dbReference>
<dbReference type="InterPro" id="IPR001206">
    <property type="entry name" value="Diacylglycerol_kinase_cat_dom"/>
</dbReference>
<dbReference type="AlphaFoldDB" id="A0A0N4X251"/>
<dbReference type="GO" id="GO:0001729">
    <property type="term" value="F:ceramide kinase activity"/>
    <property type="evidence" value="ECO:0007669"/>
    <property type="project" value="TreeGrafter"/>
</dbReference>
<dbReference type="GO" id="GO:0046513">
    <property type="term" value="P:ceramide biosynthetic process"/>
    <property type="evidence" value="ECO:0007669"/>
    <property type="project" value="TreeGrafter"/>
</dbReference>
<dbReference type="GO" id="GO:0047620">
    <property type="term" value="F:acylglycerol kinase activity"/>
    <property type="evidence" value="ECO:0007669"/>
    <property type="project" value="TreeGrafter"/>
</dbReference>
<gene>
    <name evidence="2" type="ORF">HPLM_LOCUS18419</name>
</gene>
<evidence type="ECO:0000313" key="3">
    <source>
        <dbReference type="Proteomes" id="UP000268014"/>
    </source>
</evidence>
<dbReference type="GO" id="GO:0046512">
    <property type="term" value="P:sphingosine biosynthetic process"/>
    <property type="evidence" value="ECO:0007669"/>
    <property type="project" value="TreeGrafter"/>
</dbReference>
<dbReference type="InterPro" id="IPR050187">
    <property type="entry name" value="Lipid_Phosphate_FormReg"/>
</dbReference>
<dbReference type="GO" id="GO:0004143">
    <property type="term" value="F:ATP-dependent diacylglycerol kinase activity"/>
    <property type="evidence" value="ECO:0007669"/>
    <property type="project" value="TreeGrafter"/>
</dbReference>
<evidence type="ECO:0000259" key="1">
    <source>
        <dbReference type="PROSITE" id="PS50146"/>
    </source>
</evidence>
<dbReference type="OrthoDB" id="9979394at2759"/>
<dbReference type="STRING" id="6290.A0A0N4X251"/>
<evidence type="ECO:0000313" key="4">
    <source>
        <dbReference type="WBParaSite" id="HPLM_0001842701-mRNA-1"/>
    </source>
</evidence>